<evidence type="ECO:0000256" key="2">
    <source>
        <dbReference type="ARBA" id="ARBA00022741"/>
    </source>
</evidence>
<name>K4JEX9_9ACTN</name>
<dbReference type="AlphaFoldDB" id="K4JEX9"/>
<feature type="domain" description="ATP-grasp" evidence="5">
    <location>
        <begin position="118"/>
        <end position="315"/>
    </location>
</feature>
<dbReference type="GO" id="GO:0046872">
    <property type="term" value="F:metal ion binding"/>
    <property type="evidence" value="ECO:0007669"/>
    <property type="project" value="InterPro"/>
</dbReference>
<evidence type="ECO:0000259" key="5">
    <source>
        <dbReference type="PROSITE" id="PS50975"/>
    </source>
</evidence>
<keyword evidence="2 4" id="KW-0547">Nucleotide-binding</keyword>
<gene>
    <name evidence="6" type="primary">gdnR</name>
</gene>
<dbReference type="GO" id="GO:0005524">
    <property type="term" value="F:ATP binding"/>
    <property type="evidence" value="ECO:0007669"/>
    <property type="project" value="UniProtKB-UniRule"/>
</dbReference>
<dbReference type="InterPro" id="IPR011761">
    <property type="entry name" value="ATP-grasp"/>
</dbReference>
<dbReference type="PANTHER" id="PTHR43585">
    <property type="entry name" value="FUMIPYRROLE BIOSYNTHESIS PROTEIN C"/>
    <property type="match status" value="1"/>
</dbReference>
<evidence type="ECO:0000313" key="6">
    <source>
        <dbReference type="EMBL" id="AFU82627.1"/>
    </source>
</evidence>
<proteinExistence type="predicted"/>
<dbReference type="InterPro" id="IPR052032">
    <property type="entry name" value="ATP-dep_AA_Ligase"/>
</dbReference>
<dbReference type="GO" id="GO:0016874">
    <property type="term" value="F:ligase activity"/>
    <property type="evidence" value="ECO:0007669"/>
    <property type="project" value="UniProtKB-KW"/>
</dbReference>
<reference evidence="6" key="1">
    <citation type="journal article" date="2012" name="J. Am. Chem. Soc.">
        <title>Molecular insights into the biosynthesis of guadinomine: a type III secretion system inhibitor.</title>
        <authorList>
            <person name="Holmes T.C."/>
            <person name="May A.E."/>
            <person name="Zaleta-Rivera K."/>
            <person name="Ruby J.G."/>
            <person name="Skewes-Cox P."/>
            <person name="Fischbach M.A."/>
            <person name="Derisi J.L."/>
            <person name="Iwatsuki M."/>
            <person name="Omura S."/>
            <person name="Khosla C."/>
        </authorList>
    </citation>
    <scope>NUCLEOTIDE SEQUENCE</scope>
    <source>
        <strain evidence="6">K01-0509</strain>
    </source>
</reference>
<dbReference type="Gene3D" id="3.30.470.20">
    <property type="entry name" value="ATP-grasp fold, B domain"/>
    <property type="match status" value="1"/>
</dbReference>
<dbReference type="InterPro" id="IPR041472">
    <property type="entry name" value="BL00235/CARNS1_N"/>
</dbReference>
<organism evidence="6">
    <name type="scientific">Streptomyces sp. K01-0509</name>
    <dbReference type="NCBI Taxonomy" id="1238679"/>
    <lineage>
        <taxon>Bacteria</taxon>
        <taxon>Bacillati</taxon>
        <taxon>Actinomycetota</taxon>
        <taxon>Actinomycetes</taxon>
        <taxon>Kitasatosporales</taxon>
        <taxon>Streptomycetaceae</taxon>
        <taxon>Streptomyces</taxon>
    </lineage>
</organism>
<dbReference type="SMART" id="SM01209">
    <property type="entry name" value="GARS_A"/>
    <property type="match status" value="1"/>
</dbReference>
<accession>K4JEX9</accession>
<dbReference type="EMBL" id="JX545234">
    <property type="protein sequence ID" value="AFU82627.1"/>
    <property type="molecule type" value="Genomic_DNA"/>
</dbReference>
<dbReference type="Gene3D" id="3.40.50.20">
    <property type="match status" value="1"/>
</dbReference>
<dbReference type="SUPFAM" id="SSF56059">
    <property type="entry name" value="Glutathione synthetase ATP-binding domain-like"/>
    <property type="match status" value="1"/>
</dbReference>
<protein>
    <submittedName>
        <fullName evidence="6">Carbamoyl phosphate synthetase like protein</fullName>
    </submittedName>
</protein>
<dbReference type="Pfam" id="PF18130">
    <property type="entry name" value="ATPgrasp_N"/>
    <property type="match status" value="1"/>
</dbReference>
<evidence type="ECO:0000256" key="1">
    <source>
        <dbReference type="ARBA" id="ARBA00022598"/>
    </source>
</evidence>
<dbReference type="Pfam" id="PF13535">
    <property type="entry name" value="ATP-grasp_4"/>
    <property type="match status" value="1"/>
</dbReference>
<keyword evidence="1" id="KW-0436">Ligase</keyword>
<evidence type="ECO:0000256" key="3">
    <source>
        <dbReference type="ARBA" id="ARBA00022840"/>
    </source>
</evidence>
<sequence length="416" mass="43235">MHVTEQGRPRLTIVGSGGQPYREYCYQSLAGDYALSAVLPAEPTWQREYLTDHRVVDCTDPDAIAAALAELAPEQGPSGVFTWDELVLEATALACEKLGLPHMSSAAVARCRDKYATRSLMAGAGLPSAAHRLVSSADEAVAAAEEFGFPVVVKPRSLAGSIGVVRAEDAAAVRAAFELATGAAYATLPAGEGILVEEYLDGPEISVDSVVFEGVVHCVHVAQKRLGFPPYFEEVGHLVTAATPDALPQEVAELVRAAHRTLGVDYGVTHAEVRLTTAGPRLVELNARLGGDLIPLISRMATGIDLVKAAAEIALGHDPEPVTRGGGGGGTAEVRFVYPPHDCTVRSVDLTAAGSVPGIVHTAALAGPGTQLLLPPKNPIPRLAALIAVAGDEAGTGRALDLAQERVVADVEPLTG</sequence>
<dbReference type="PROSITE" id="PS50975">
    <property type="entry name" value="ATP_GRASP"/>
    <property type="match status" value="1"/>
</dbReference>
<evidence type="ECO:0000256" key="4">
    <source>
        <dbReference type="PROSITE-ProRule" id="PRU00409"/>
    </source>
</evidence>
<dbReference type="BioCyc" id="MetaCyc:MONOMER-19423"/>
<keyword evidence="3 4" id="KW-0067">ATP-binding</keyword>
<dbReference type="PANTHER" id="PTHR43585:SF2">
    <property type="entry name" value="ATP-GRASP ENZYME FSQD"/>
    <property type="match status" value="1"/>
</dbReference>